<keyword evidence="5" id="KW-1015">Disulfide bond</keyword>
<organism evidence="6 7">
    <name type="scientific">Calocera cornea HHB12733</name>
    <dbReference type="NCBI Taxonomy" id="1353952"/>
    <lineage>
        <taxon>Eukaryota</taxon>
        <taxon>Fungi</taxon>
        <taxon>Dikarya</taxon>
        <taxon>Basidiomycota</taxon>
        <taxon>Agaricomycotina</taxon>
        <taxon>Dacrymycetes</taxon>
        <taxon>Dacrymycetales</taxon>
        <taxon>Dacrymycetaceae</taxon>
        <taxon>Calocera</taxon>
    </lineage>
</organism>
<proteinExistence type="inferred from homology"/>
<dbReference type="InterPro" id="IPR027179">
    <property type="entry name" value="CMC4"/>
</dbReference>
<dbReference type="Gene3D" id="1.10.287.1130">
    <property type="entry name" value="CytochromE C oxidase copper chaperone"/>
    <property type="match status" value="1"/>
</dbReference>
<comment type="subcellular location">
    <subcellularLocation>
        <location evidence="1">Mitochondrion intermembrane space</location>
    </subcellularLocation>
</comment>
<evidence type="ECO:0000256" key="2">
    <source>
        <dbReference type="ARBA" id="ARBA00009858"/>
    </source>
</evidence>
<sequence length="80" mass="8882">MHTNAPPPSQACDLQTCLGRHTYSPDLCSSHMRKLYACCARMYDGGLGEPRESTACPMESVTRRWLKQHADDSDGKPGKK</sequence>
<dbReference type="InterPro" id="IPR009069">
    <property type="entry name" value="Cys_alpha_HP_mot_SF"/>
</dbReference>
<protein>
    <recommendedName>
        <fullName evidence="3">Cx9C motif-containing protein 4, mitochondrial</fullName>
    </recommendedName>
</protein>
<dbReference type="STRING" id="1353952.A0A165FYM9"/>
<dbReference type="PANTHER" id="PTHR15590:SF0">
    <property type="entry name" value="CX9C MOTIF-CONTAINING PROTEIN 4"/>
    <property type="match status" value="1"/>
</dbReference>
<evidence type="ECO:0000256" key="1">
    <source>
        <dbReference type="ARBA" id="ARBA00004569"/>
    </source>
</evidence>
<name>A0A165FYM9_9BASI</name>
<comment type="similarity">
    <text evidence="2">Belongs to the CMC4 family.</text>
</comment>
<keyword evidence="7" id="KW-1185">Reference proteome</keyword>
<dbReference type="InParanoid" id="A0A165FYM9"/>
<dbReference type="SUPFAM" id="SSF47072">
    <property type="entry name" value="Cysteine alpha-hairpin motif"/>
    <property type="match status" value="1"/>
</dbReference>
<dbReference type="Proteomes" id="UP000076842">
    <property type="component" value="Unassembled WGS sequence"/>
</dbReference>
<evidence type="ECO:0000256" key="4">
    <source>
        <dbReference type="ARBA" id="ARBA00023128"/>
    </source>
</evidence>
<dbReference type="AlphaFoldDB" id="A0A165FYM9"/>
<evidence type="ECO:0000256" key="3">
    <source>
        <dbReference type="ARBA" id="ARBA00019406"/>
    </source>
</evidence>
<dbReference type="PANTHER" id="PTHR15590">
    <property type="entry name" value="CX9C MOTIF-CONTAINING PROTEIN 4"/>
    <property type="match status" value="1"/>
</dbReference>
<reference evidence="6 7" key="1">
    <citation type="journal article" date="2016" name="Mol. Biol. Evol.">
        <title>Comparative Genomics of Early-Diverging Mushroom-Forming Fungi Provides Insights into the Origins of Lignocellulose Decay Capabilities.</title>
        <authorList>
            <person name="Nagy L.G."/>
            <person name="Riley R."/>
            <person name="Tritt A."/>
            <person name="Adam C."/>
            <person name="Daum C."/>
            <person name="Floudas D."/>
            <person name="Sun H."/>
            <person name="Yadav J.S."/>
            <person name="Pangilinan J."/>
            <person name="Larsson K.H."/>
            <person name="Matsuura K."/>
            <person name="Barry K."/>
            <person name="Labutti K."/>
            <person name="Kuo R."/>
            <person name="Ohm R.A."/>
            <person name="Bhattacharya S.S."/>
            <person name="Shirouzu T."/>
            <person name="Yoshinaga Y."/>
            <person name="Martin F.M."/>
            <person name="Grigoriev I.V."/>
            <person name="Hibbett D.S."/>
        </authorList>
    </citation>
    <scope>NUCLEOTIDE SEQUENCE [LARGE SCALE GENOMIC DNA]</scope>
    <source>
        <strain evidence="6 7">HHB12733</strain>
    </source>
</reference>
<dbReference type="OrthoDB" id="13601at2759"/>
<evidence type="ECO:0000313" key="7">
    <source>
        <dbReference type="Proteomes" id="UP000076842"/>
    </source>
</evidence>
<evidence type="ECO:0000256" key="5">
    <source>
        <dbReference type="ARBA" id="ARBA00023157"/>
    </source>
</evidence>
<dbReference type="Pfam" id="PF08991">
    <property type="entry name" value="CMC4"/>
    <property type="match status" value="1"/>
</dbReference>
<evidence type="ECO:0000313" key="6">
    <source>
        <dbReference type="EMBL" id="KZT57374.1"/>
    </source>
</evidence>
<accession>A0A165FYM9</accession>
<dbReference type="GO" id="GO:0005758">
    <property type="term" value="C:mitochondrial intermembrane space"/>
    <property type="evidence" value="ECO:0007669"/>
    <property type="project" value="UniProtKB-SubCell"/>
</dbReference>
<keyword evidence="4" id="KW-0496">Mitochondrion</keyword>
<gene>
    <name evidence="6" type="ORF">CALCODRAFT_434256</name>
</gene>
<dbReference type="EMBL" id="KV423964">
    <property type="protein sequence ID" value="KZT57374.1"/>
    <property type="molecule type" value="Genomic_DNA"/>
</dbReference>